<evidence type="ECO:0000313" key="1">
    <source>
        <dbReference type="EMBL" id="CAF4854656.1"/>
    </source>
</evidence>
<proteinExistence type="predicted"/>
<accession>A0A821SG79</accession>
<keyword evidence="2" id="KW-1185">Reference proteome</keyword>
<evidence type="ECO:0000313" key="2">
    <source>
        <dbReference type="Proteomes" id="UP000663873"/>
    </source>
</evidence>
<dbReference type="Proteomes" id="UP000663873">
    <property type="component" value="Unassembled WGS sequence"/>
</dbReference>
<gene>
    <name evidence="1" type="ORF">UJA718_LOCUS43624</name>
</gene>
<organism evidence="1 2">
    <name type="scientific">Rotaria socialis</name>
    <dbReference type="NCBI Taxonomy" id="392032"/>
    <lineage>
        <taxon>Eukaryota</taxon>
        <taxon>Metazoa</taxon>
        <taxon>Spiralia</taxon>
        <taxon>Gnathifera</taxon>
        <taxon>Rotifera</taxon>
        <taxon>Eurotatoria</taxon>
        <taxon>Bdelloidea</taxon>
        <taxon>Philodinida</taxon>
        <taxon>Philodinidae</taxon>
        <taxon>Rotaria</taxon>
    </lineage>
</organism>
<reference evidence="1" key="1">
    <citation type="submission" date="2021-02" db="EMBL/GenBank/DDBJ databases">
        <authorList>
            <person name="Nowell W R."/>
        </authorList>
    </citation>
    <scope>NUCLEOTIDE SEQUENCE</scope>
</reference>
<dbReference type="AlphaFoldDB" id="A0A821SG79"/>
<name>A0A821SG79_9BILA</name>
<feature type="non-terminal residue" evidence="1">
    <location>
        <position position="1"/>
    </location>
</feature>
<protein>
    <submittedName>
        <fullName evidence="1">Uncharacterized protein</fullName>
    </submittedName>
</protein>
<comment type="caution">
    <text evidence="1">The sequence shown here is derived from an EMBL/GenBank/DDBJ whole genome shotgun (WGS) entry which is preliminary data.</text>
</comment>
<sequence>IGDFGRDIEPDRDDDADDVDCCTGFSDCLVTFCFSDAVADESSFDAVDVVD</sequence>
<dbReference type="EMBL" id="CAJOBP010062000">
    <property type="protein sequence ID" value="CAF4854656.1"/>
    <property type="molecule type" value="Genomic_DNA"/>
</dbReference>